<dbReference type="AlphaFoldDB" id="A0A4R7NZA2"/>
<proteinExistence type="predicted"/>
<evidence type="ECO:0000313" key="2">
    <source>
        <dbReference type="Proteomes" id="UP000295341"/>
    </source>
</evidence>
<organism evidence="1 2">
    <name type="scientific">Panacagrimonas perspica</name>
    <dbReference type="NCBI Taxonomy" id="381431"/>
    <lineage>
        <taxon>Bacteria</taxon>
        <taxon>Pseudomonadati</taxon>
        <taxon>Pseudomonadota</taxon>
        <taxon>Gammaproteobacteria</taxon>
        <taxon>Nevskiales</taxon>
        <taxon>Nevskiaceae</taxon>
        <taxon>Panacagrimonas</taxon>
    </lineage>
</organism>
<dbReference type="RefSeq" id="WP_133882852.1">
    <property type="nucleotide sequence ID" value="NZ_MWIN01000007.1"/>
</dbReference>
<dbReference type="InterPro" id="IPR014949">
    <property type="entry name" value="DUF1820"/>
</dbReference>
<name>A0A4R7NZA2_9GAMM</name>
<dbReference type="Proteomes" id="UP000295341">
    <property type="component" value="Unassembled WGS sequence"/>
</dbReference>
<dbReference type="EMBL" id="SOBT01000010">
    <property type="protein sequence ID" value="TDU26673.1"/>
    <property type="molecule type" value="Genomic_DNA"/>
</dbReference>
<evidence type="ECO:0008006" key="3">
    <source>
        <dbReference type="Google" id="ProtNLM"/>
    </source>
</evidence>
<dbReference type="Pfam" id="PF08850">
    <property type="entry name" value="DUF1820"/>
    <property type="match status" value="1"/>
</dbReference>
<reference evidence="1 2" key="1">
    <citation type="submission" date="2019-03" db="EMBL/GenBank/DDBJ databases">
        <title>Genomic Encyclopedia of Type Strains, Phase IV (KMG-IV): sequencing the most valuable type-strain genomes for metagenomic binning, comparative biology and taxonomic classification.</title>
        <authorList>
            <person name="Goeker M."/>
        </authorList>
    </citation>
    <scope>NUCLEOTIDE SEQUENCE [LARGE SCALE GENOMIC DNA]</scope>
    <source>
        <strain evidence="1 2">DSM 26377</strain>
    </source>
</reference>
<comment type="caution">
    <text evidence="1">The sequence shown here is derived from an EMBL/GenBank/DDBJ whole genome shotgun (WGS) entry which is preliminary data.</text>
</comment>
<keyword evidence="2" id="KW-1185">Reference proteome</keyword>
<protein>
    <recommendedName>
        <fullName evidence="3">DUF1820 family protein</fullName>
    </recommendedName>
</protein>
<gene>
    <name evidence="1" type="ORF">DFR24_3702</name>
</gene>
<sequence length="109" mass="12145">MPSKPHLYRVSFHNHGKVYEIYARGVSHGGMPGFVEVEKLVFGEKSMVVVDTSEEKLKTEFEGVERFYIPLHSVIRIDEVAKAGPARISTGSDKVLSFPMMMGGTDTKN</sequence>
<dbReference type="OrthoDB" id="5641137at2"/>
<accession>A0A4R7NZA2</accession>
<evidence type="ECO:0000313" key="1">
    <source>
        <dbReference type="EMBL" id="TDU26673.1"/>
    </source>
</evidence>